<name>A0A6A4FH86_9STRA</name>
<evidence type="ECO:0000313" key="1">
    <source>
        <dbReference type="EMBL" id="KAE9341878.1"/>
    </source>
</evidence>
<dbReference type="AlphaFoldDB" id="A0A6A4FH86"/>
<reference evidence="1 2" key="1">
    <citation type="submission" date="2018-08" db="EMBL/GenBank/DDBJ databases">
        <title>Genomic investigation of the strawberry pathogen Phytophthora fragariae indicates pathogenicity is determined by transcriptional variation in three key races.</title>
        <authorList>
            <person name="Adams T.M."/>
            <person name="Armitage A.D."/>
            <person name="Sobczyk M.K."/>
            <person name="Bates H.J."/>
            <person name="Dunwell J.M."/>
            <person name="Nellist C.F."/>
            <person name="Harrison R.J."/>
        </authorList>
    </citation>
    <scope>NUCLEOTIDE SEQUENCE [LARGE SCALE GENOMIC DNA]</scope>
    <source>
        <strain evidence="1 2">SCRP333</strain>
    </source>
</reference>
<organism evidence="1 2">
    <name type="scientific">Phytophthora rubi</name>
    <dbReference type="NCBI Taxonomy" id="129364"/>
    <lineage>
        <taxon>Eukaryota</taxon>
        <taxon>Sar</taxon>
        <taxon>Stramenopiles</taxon>
        <taxon>Oomycota</taxon>
        <taxon>Peronosporomycetes</taxon>
        <taxon>Peronosporales</taxon>
        <taxon>Peronosporaceae</taxon>
        <taxon>Phytophthora</taxon>
    </lineage>
</organism>
<evidence type="ECO:0000313" key="2">
    <source>
        <dbReference type="Proteomes" id="UP000434957"/>
    </source>
</evidence>
<gene>
    <name evidence="1" type="ORF">PR003_g9757</name>
</gene>
<accession>A0A6A4FH86</accession>
<proteinExistence type="predicted"/>
<protein>
    <submittedName>
        <fullName evidence="1">Uncharacterized protein</fullName>
    </submittedName>
</protein>
<sequence>MVSNIAWGSVCSLYFGPKLATSVNLNWADFTWGINDSMTLVPL</sequence>
<comment type="caution">
    <text evidence="1">The sequence shown here is derived from an EMBL/GenBank/DDBJ whole genome shotgun (WGS) entry which is preliminary data.</text>
</comment>
<dbReference type="EMBL" id="QXFT01000514">
    <property type="protein sequence ID" value="KAE9341878.1"/>
    <property type="molecule type" value="Genomic_DNA"/>
</dbReference>
<keyword evidence="2" id="KW-1185">Reference proteome</keyword>
<dbReference type="Proteomes" id="UP000434957">
    <property type="component" value="Unassembled WGS sequence"/>
</dbReference>